<evidence type="ECO:0000313" key="2">
    <source>
        <dbReference type="Proteomes" id="UP000295254"/>
    </source>
</evidence>
<protein>
    <submittedName>
        <fullName evidence="1">Uncharacterized protein</fullName>
    </submittedName>
</protein>
<dbReference type="RefSeq" id="WP_093221687.1">
    <property type="nucleotide sequence ID" value="NZ_LT629803.1"/>
</dbReference>
<dbReference type="EMBL" id="RRZK01000012">
    <property type="protein sequence ID" value="TDB63856.1"/>
    <property type="molecule type" value="Genomic_DNA"/>
</dbReference>
<organism evidence="1 2">
    <name type="scientific">Pseudomonas vancouverensis</name>
    <dbReference type="NCBI Taxonomy" id="95300"/>
    <lineage>
        <taxon>Bacteria</taxon>
        <taxon>Pseudomonadati</taxon>
        <taxon>Pseudomonadota</taxon>
        <taxon>Gammaproteobacteria</taxon>
        <taxon>Pseudomonadales</taxon>
        <taxon>Pseudomonadaceae</taxon>
        <taxon>Pseudomonas</taxon>
    </lineage>
</organism>
<keyword evidence="2" id="KW-1185">Reference proteome</keyword>
<dbReference type="Proteomes" id="UP000295254">
    <property type="component" value="Unassembled WGS sequence"/>
</dbReference>
<dbReference type="STRING" id="95300.SAMN05216558_2381"/>
<evidence type="ECO:0000313" key="1">
    <source>
        <dbReference type="EMBL" id="TDB63856.1"/>
    </source>
</evidence>
<name>A0A1H2NJ76_PSEVA</name>
<gene>
    <name evidence="1" type="ORF">EIY72_12140</name>
</gene>
<sequence length="108" mass="11549">MSINSGHCAEIRVTSPAPAFCVGADKTQAASKSDAPCFLASVLNPEDDEARLFDCNSHSLDKRLLEAAHDFPLGLGGGSTCKSVSNTFNILAEWPFTRRDGINMTFGK</sequence>
<reference evidence="2" key="1">
    <citation type="journal article" date="2019" name="bioRxiv">
        <title>Bacterially produced spermidine induces plant systemic susceptibility to pathogens.</title>
        <authorList>
            <person name="Melnyk R.A."/>
            <person name="Beskrovnaya P.A."/>
            <person name="Liu Z."/>
            <person name="Song Y."/>
            <person name="Haney C.H."/>
        </authorList>
    </citation>
    <scope>NUCLEOTIDE SEQUENCE [LARGE SCALE GENOMIC DNA]</scope>
    <source>
        <strain evidence="2">Dha-51</strain>
    </source>
</reference>
<dbReference type="AlphaFoldDB" id="A0A1H2NJ76"/>
<accession>A0A1H2NJ76</accession>
<comment type="caution">
    <text evidence="1">The sequence shown here is derived from an EMBL/GenBank/DDBJ whole genome shotgun (WGS) entry which is preliminary data.</text>
</comment>
<proteinExistence type="predicted"/>